<protein>
    <submittedName>
        <fullName evidence="2">Phosphatase PAP2 family protein</fullName>
    </submittedName>
</protein>
<evidence type="ECO:0000256" key="1">
    <source>
        <dbReference type="SAM" id="MobiDB-lite"/>
    </source>
</evidence>
<dbReference type="PANTHER" id="PTHR34599:SF1">
    <property type="entry name" value="PHOSPHATIDIC ACID PHOSPHATASE TYPE 2_HALOPEROXIDASE DOMAIN-CONTAINING PROTEIN"/>
    <property type="match status" value="1"/>
</dbReference>
<dbReference type="Proteomes" id="UP000692816">
    <property type="component" value="Unassembled WGS sequence"/>
</dbReference>
<dbReference type="CDD" id="cd03398">
    <property type="entry name" value="PAP2_haloperoxidase"/>
    <property type="match status" value="1"/>
</dbReference>
<accession>A0ABS3MGD6</accession>
<dbReference type="InterPro" id="IPR052559">
    <property type="entry name" value="V-haloperoxidase"/>
</dbReference>
<dbReference type="EMBL" id="JAGEPA010000001">
    <property type="protein sequence ID" value="MBO1430446.1"/>
    <property type="molecule type" value="Genomic_DNA"/>
</dbReference>
<organism evidence="2 3">
    <name type="scientific">Bradyrhizobium quebecense</name>
    <dbReference type="NCBI Taxonomy" id="2748629"/>
    <lineage>
        <taxon>Bacteria</taxon>
        <taxon>Pseudomonadati</taxon>
        <taxon>Pseudomonadota</taxon>
        <taxon>Alphaproteobacteria</taxon>
        <taxon>Hyphomicrobiales</taxon>
        <taxon>Nitrobacteraceae</taxon>
        <taxon>Bradyrhizobium</taxon>
    </lineage>
</organism>
<reference evidence="2" key="1">
    <citation type="journal article" date="2021" name="Int. J. Syst. Evol. Microbiol.">
        <title>Bradyrhizobium septentrionale sp. nov. (sv. septentrionale) and Bradyrhizobium quebecense sp. nov. (sv. septentrionale) associated with legumes native to Canada possess rearranged symbiosis genes and numerous insertion sequences.</title>
        <authorList>
            <person name="Bromfield E.S.P."/>
            <person name="Cloutier S."/>
        </authorList>
    </citation>
    <scope>NUCLEOTIDE SEQUENCE</scope>
    <source>
        <strain evidence="2">12S5</strain>
    </source>
</reference>
<dbReference type="InterPro" id="IPR016119">
    <property type="entry name" value="Br/Cl_peroxidase_C"/>
</dbReference>
<dbReference type="Gene3D" id="1.10.606.10">
    <property type="entry name" value="Vanadium-containing Chloroperoxidase, domain 2"/>
    <property type="match status" value="1"/>
</dbReference>
<dbReference type="SUPFAM" id="SSF48317">
    <property type="entry name" value="Acid phosphatase/Vanadium-dependent haloperoxidase"/>
    <property type="match status" value="1"/>
</dbReference>
<proteinExistence type="predicted"/>
<dbReference type="PANTHER" id="PTHR34599">
    <property type="entry name" value="PEROXIDASE-RELATED"/>
    <property type="match status" value="1"/>
</dbReference>
<keyword evidence="3" id="KW-1185">Reference proteome</keyword>
<dbReference type="Gene3D" id="1.20.144.10">
    <property type="entry name" value="Phosphatidic acid phosphatase type 2/haloperoxidase"/>
    <property type="match status" value="1"/>
</dbReference>
<comment type="caution">
    <text evidence="2">The sequence shown here is derived from an EMBL/GenBank/DDBJ whole genome shotgun (WGS) entry which is preliminary data.</text>
</comment>
<feature type="region of interest" description="Disordered" evidence="1">
    <location>
        <begin position="226"/>
        <end position="245"/>
    </location>
</feature>
<sequence length="566" mass="61873">MAKAQTSGGANELRDIFAIPNYRAPSPNLQFLKGAQEQRIAAPREPGAFLNYLTRLPLVQKITTGVGPDLYHLLQWNAFALDLTAQDHTTLATSSGVDPLYAEQFGPHRSSRALAIIHLAVFEAVNTIYRRAQSYKGVQAKIFSAIGRAPKDVDETKASVRSAIAVAAHDTMVVLYPNKTPLIEAHYRQLVPTIPDNPEMQGLGSAIGEAAATQILALRKYDPSTKQFGDGSETDGKVPLKKGPNNSLDLEPTAAALFPNPQIDDWRVDPITGIPKAIGGYWSYVEPFVIDPKQLFLPGDPPKSGTPEFQKSYDDVRALGGDPSPVTLGARHATHTSRTGTSDHDPLDEKNETFKGNYWAYDGTALLCAPPRMYNMIATSIALNEHPISDVAEMARYLALVNLVLADCGIGSWTAKYEYHLARPVTWIRLHDPDKSVDGTLNHNWTPLGAPADNASPTSANLTPPFPAYPSGHAVFGGGLFQTLRKFHGDLKFSFVSDEYNGLNRGPTGETRPRVERTFQSLTEAEKENGRSRIWLGIHWQFDADNGIKQGNAIADYVLANALQRV</sequence>
<feature type="region of interest" description="Disordered" evidence="1">
    <location>
        <begin position="324"/>
        <end position="348"/>
    </location>
</feature>
<dbReference type="RefSeq" id="WP_173638819.1">
    <property type="nucleotide sequence ID" value="NZ_CP088282.1"/>
</dbReference>
<name>A0ABS3MGD6_9BRAD</name>
<gene>
    <name evidence="2" type="ORF">J4P68_13465</name>
</gene>
<evidence type="ECO:0000313" key="3">
    <source>
        <dbReference type="Proteomes" id="UP000692816"/>
    </source>
</evidence>
<evidence type="ECO:0000313" key="2">
    <source>
        <dbReference type="EMBL" id="MBO1430446.1"/>
    </source>
</evidence>
<dbReference type="InterPro" id="IPR036938">
    <property type="entry name" value="PAP2/HPO_sf"/>
</dbReference>